<gene>
    <name evidence="2" type="ORF">SDC9_130513</name>
</gene>
<dbReference type="PROSITE" id="PS51737">
    <property type="entry name" value="RECOMBINASE_DNA_BIND"/>
    <property type="match status" value="1"/>
</dbReference>
<reference evidence="2" key="1">
    <citation type="submission" date="2019-08" db="EMBL/GenBank/DDBJ databases">
        <authorList>
            <person name="Kucharzyk K."/>
            <person name="Murdoch R.W."/>
            <person name="Higgins S."/>
            <person name="Loffler F."/>
        </authorList>
    </citation>
    <scope>NUCLEOTIDE SEQUENCE</scope>
</reference>
<feature type="domain" description="Recombinase" evidence="1">
    <location>
        <begin position="39"/>
        <end position="192"/>
    </location>
</feature>
<dbReference type="InterPro" id="IPR050639">
    <property type="entry name" value="SSR_resolvase"/>
</dbReference>
<dbReference type="EMBL" id="VSSQ01032240">
    <property type="protein sequence ID" value="MPM83449.1"/>
    <property type="molecule type" value="Genomic_DNA"/>
</dbReference>
<dbReference type="GO" id="GO:0000150">
    <property type="term" value="F:DNA strand exchange activity"/>
    <property type="evidence" value="ECO:0007669"/>
    <property type="project" value="InterPro"/>
</dbReference>
<protein>
    <recommendedName>
        <fullName evidence="1">Recombinase domain-containing protein</fullName>
    </recommendedName>
</protein>
<dbReference type="Pfam" id="PF07508">
    <property type="entry name" value="Recombinase"/>
    <property type="match status" value="1"/>
</dbReference>
<dbReference type="InterPro" id="IPR038109">
    <property type="entry name" value="DNA_bind_recomb_sf"/>
</dbReference>
<evidence type="ECO:0000313" key="2">
    <source>
        <dbReference type="EMBL" id="MPM83449.1"/>
    </source>
</evidence>
<organism evidence="2">
    <name type="scientific">bioreactor metagenome</name>
    <dbReference type="NCBI Taxonomy" id="1076179"/>
    <lineage>
        <taxon>unclassified sequences</taxon>
        <taxon>metagenomes</taxon>
        <taxon>ecological metagenomes</taxon>
    </lineage>
</organism>
<dbReference type="PANTHER" id="PTHR30461">
    <property type="entry name" value="DNA-INVERTASE FROM LAMBDOID PROPHAGE"/>
    <property type="match status" value="1"/>
</dbReference>
<comment type="caution">
    <text evidence="2">The sequence shown here is derived from an EMBL/GenBank/DDBJ whole genome shotgun (WGS) entry which is preliminary data.</text>
</comment>
<evidence type="ECO:0000259" key="1">
    <source>
        <dbReference type="PROSITE" id="PS51737"/>
    </source>
</evidence>
<dbReference type="GO" id="GO:0003677">
    <property type="term" value="F:DNA binding"/>
    <property type="evidence" value="ECO:0007669"/>
    <property type="project" value="InterPro"/>
</dbReference>
<accession>A0A645D2L8</accession>
<dbReference type="PANTHER" id="PTHR30461:SF23">
    <property type="entry name" value="DNA RECOMBINASE-RELATED"/>
    <property type="match status" value="1"/>
</dbReference>
<proteinExistence type="predicted"/>
<dbReference type="AlphaFoldDB" id="A0A645D2L8"/>
<dbReference type="InterPro" id="IPR011109">
    <property type="entry name" value="DNA_bind_recombinase_dom"/>
</dbReference>
<sequence length="245" mass="28033">MLYIVMSFAQLERETIAERIKDNYYARLQNGTWVGGPPPFGFSIKKDKLNGKKVSLLEVNQEIEIVKRIFLSYLEENSLGGVAKKLTKEEIPCGKRKAWDSVAVSRILHNPIYAKCDFDLYIYLLTKEIQIKSSVEEFDGVHGGMLVGKRDRGGEKCHPADKQYFAISLHEGVIPSENWIKCNEKLDENKQVLNNGKGKYTWLSGLLKCENCGYSLKIVFSKGKKYLICSGRTNYHICHEKLRCR</sequence>
<dbReference type="Gene3D" id="3.90.1750.20">
    <property type="entry name" value="Putative Large Serine Recombinase, Chain B, Domain 2"/>
    <property type="match status" value="2"/>
</dbReference>
<name>A0A645D2L8_9ZZZZ</name>